<evidence type="ECO:0000313" key="2">
    <source>
        <dbReference type="Proteomes" id="UP001140234"/>
    </source>
</evidence>
<organism evidence="1 2">
    <name type="scientific">Coemansia nantahalensis</name>
    <dbReference type="NCBI Taxonomy" id="2789366"/>
    <lineage>
        <taxon>Eukaryota</taxon>
        <taxon>Fungi</taxon>
        <taxon>Fungi incertae sedis</taxon>
        <taxon>Zoopagomycota</taxon>
        <taxon>Kickxellomycotina</taxon>
        <taxon>Kickxellomycetes</taxon>
        <taxon>Kickxellales</taxon>
        <taxon>Kickxellaceae</taxon>
        <taxon>Coemansia</taxon>
    </lineage>
</organism>
<protein>
    <submittedName>
        <fullName evidence="1">Pre-mRNA-splicing factor syf1</fullName>
    </submittedName>
</protein>
<gene>
    <name evidence="1" type="primary">SYF1_2</name>
    <name evidence="1" type="ORF">IWQ57_006404</name>
</gene>
<keyword evidence="2" id="KW-1185">Reference proteome</keyword>
<comment type="caution">
    <text evidence="1">The sequence shown here is derived from an EMBL/GenBank/DDBJ whole genome shotgun (WGS) entry which is preliminary data.</text>
</comment>
<evidence type="ECO:0000313" key="1">
    <source>
        <dbReference type="EMBL" id="KAJ2760031.1"/>
    </source>
</evidence>
<reference evidence="1" key="1">
    <citation type="submission" date="2022-07" db="EMBL/GenBank/DDBJ databases">
        <title>Phylogenomic reconstructions and comparative analyses of Kickxellomycotina fungi.</title>
        <authorList>
            <person name="Reynolds N.K."/>
            <person name="Stajich J.E."/>
            <person name="Barry K."/>
            <person name="Grigoriev I.V."/>
            <person name="Crous P."/>
            <person name="Smith M.E."/>
        </authorList>
    </citation>
    <scope>NUCLEOTIDE SEQUENCE</scope>
    <source>
        <strain evidence="1">CBS 109366</strain>
    </source>
</reference>
<proteinExistence type="predicted"/>
<name>A0ACC1JJW5_9FUNG</name>
<dbReference type="Proteomes" id="UP001140234">
    <property type="component" value="Unassembled WGS sequence"/>
</dbReference>
<accession>A0ACC1JJW5</accession>
<sequence length="302" mass="35211">MELDIGEEDLRFEEEVLQAPYRLKGWLRYIEHRREGPARALTIVYERAVAKLPGSYKLWSGYLRHRVGLVRDKNPVRHEEEMRKTRLCFERALLALHKMPVLWLMYARFLGRQPDVTQARRCFDRALRALPVTQHAAVWAEYLRFARRVGGVTAERVFRRYLQLWPDQAEQYVDWCVEKGNWRMAAAQLIKLLDDPGFKSPRATSSPYRLWRQLAQIIRHHPDVGLDVEPVLRDGIARFGEQAGELWTALANFFIVRGHIERARDVFEEAVGSVSTVRDFALVFDAYAEMEEASIAGAMEDE</sequence>
<dbReference type="EMBL" id="JANBUJ010003615">
    <property type="protein sequence ID" value="KAJ2760031.1"/>
    <property type="molecule type" value="Genomic_DNA"/>
</dbReference>
<feature type="non-terminal residue" evidence="1">
    <location>
        <position position="302"/>
    </location>
</feature>